<evidence type="ECO:0000313" key="4">
    <source>
        <dbReference type="EMBL" id="NDO68006.1"/>
    </source>
</evidence>
<dbReference type="SUPFAM" id="SSF52058">
    <property type="entry name" value="L domain-like"/>
    <property type="match status" value="1"/>
</dbReference>
<proteinExistence type="predicted"/>
<name>A0A9X5H6C6_9FIRM</name>
<dbReference type="AlphaFoldDB" id="A0A9X5H6C6"/>
<dbReference type="PANTHER" id="PTHR47566:SF1">
    <property type="entry name" value="PROTEIN NUD1"/>
    <property type="match status" value="1"/>
</dbReference>
<evidence type="ECO:0000256" key="3">
    <source>
        <dbReference type="SAM" id="MobiDB-lite"/>
    </source>
</evidence>
<gene>
    <name evidence="4" type="ORF">FMM80_04485</name>
</gene>
<evidence type="ECO:0000313" key="5">
    <source>
        <dbReference type="Proteomes" id="UP000474104"/>
    </source>
</evidence>
<dbReference type="Gene3D" id="3.80.10.10">
    <property type="entry name" value="Ribonuclease Inhibitor"/>
    <property type="match status" value="2"/>
</dbReference>
<keyword evidence="2" id="KW-0677">Repeat</keyword>
<keyword evidence="1" id="KW-0433">Leucine-rich repeat</keyword>
<protein>
    <submittedName>
        <fullName evidence="4">Leucine-rich repeat domain-containing protein</fullName>
    </submittedName>
</protein>
<sequence>MTTQKQILKRILMIVLSAILFYGISEMTMVTALCAQTEDVEINEENFPDAGFREYLRTDPNMQELHSAPDKFTAAEIESITVLNMKNSSLTAESLAGIEHFENLTTLHCNGTYLKSIDVSKNTKLQYLNCSETWNLTTLNVKNCTELATLYCNRCKLTELDLSSNGQLQVLWCDNNQLTALDTAGNPQLKTLYCYNNQLAALELRSNLALKELRCYNNQLTTLDLSGNTALTSLSCENNQLTEIQLKGFSNLTSLSIQENLLTSLDVSDCPELSYLRCSDNQLTELNITGDNKLTSLICTNNRLAEIDVKDKSSLNYFDTRKNLLKTLDVSQNADLQYFYCDYNQLKEIDVSKNPALMTFWCKNNQLEMLDVSGNIKISNLDCTGNRLKSLIIPDSVTTFEACEQYDKITMAENQSSYDLGFADPKLDPSKISDLTNAQLSADGMILTDIQSGKDVTYTYDCGNHQSMKVTLHFIRANRWITELTAFPGWKYGDTPSTPYAEALFGEVQYLYGTASDSNSYSTEIPTEPGTWYVKAIVAETEEYSGLEGDPVEFVISKNEETRIDITEGIKDIPEALIAAGMDTEEKIKQALTRAAVESQGYSEDNTALYDVRLQISLDGGKTWETASPENFPPEGLSVTLPYPKGTNGTEYDFIITHMFTHEMNGYKPGEIEVPEVMKTEEGLRFTVRGLSPIAAAWKSVKTDDGDNQGGADKPPVNPGPANPSIPGNNDIPTQPGSRQPSGGSDGNTPVTSAANRRSPQTGDENGIRQWMFVMCLAGSGIILSKKIRKLV</sequence>
<feature type="compositionally biased region" description="Polar residues" evidence="3">
    <location>
        <begin position="726"/>
        <end position="764"/>
    </location>
</feature>
<dbReference type="RefSeq" id="WP_162205372.1">
    <property type="nucleotide sequence ID" value="NZ_VIRB01000033.1"/>
</dbReference>
<accession>A0A9X5H6C6</accession>
<comment type="caution">
    <text evidence="4">The sequence shown here is derived from an EMBL/GenBank/DDBJ whole genome shotgun (WGS) entry which is preliminary data.</text>
</comment>
<reference evidence="4 5" key="1">
    <citation type="submission" date="2019-07" db="EMBL/GenBank/DDBJ databases">
        <title>Draft genome sequences of 15 bacterial species constituting the stable defined intestinal microbiota of the GM15 gnotobiotic mouse model.</title>
        <authorList>
            <person name="Elie C."/>
            <person name="Mathieu A."/>
            <person name="Saliou A."/>
            <person name="Darnaud M."/>
            <person name="Leulier F."/>
            <person name="Tamellini A."/>
        </authorList>
    </citation>
    <scope>NUCLEOTIDE SEQUENCE [LARGE SCALE GENOMIC DNA]</scope>
    <source>
        <strain evidence="5">ASF 502</strain>
    </source>
</reference>
<dbReference type="InterPro" id="IPR025875">
    <property type="entry name" value="Leu-rich_rpt_4"/>
</dbReference>
<dbReference type="Proteomes" id="UP000474104">
    <property type="component" value="Unassembled WGS sequence"/>
</dbReference>
<evidence type="ECO:0000256" key="2">
    <source>
        <dbReference type="ARBA" id="ARBA00022737"/>
    </source>
</evidence>
<dbReference type="GO" id="GO:0035591">
    <property type="term" value="F:signaling adaptor activity"/>
    <property type="evidence" value="ECO:0007669"/>
    <property type="project" value="TreeGrafter"/>
</dbReference>
<dbReference type="EMBL" id="VIRB01000033">
    <property type="protein sequence ID" value="NDO68006.1"/>
    <property type="molecule type" value="Genomic_DNA"/>
</dbReference>
<feature type="region of interest" description="Disordered" evidence="3">
    <location>
        <begin position="701"/>
        <end position="765"/>
    </location>
</feature>
<dbReference type="PANTHER" id="PTHR47566">
    <property type="match status" value="1"/>
</dbReference>
<dbReference type="InterPro" id="IPR052574">
    <property type="entry name" value="CDIRP"/>
</dbReference>
<dbReference type="Pfam" id="PF12799">
    <property type="entry name" value="LRR_4"/>
    <property type="match status" value="1"/>
</dbReference>
<organism evidence="4 5">
    <name type="scientific">Schaedlerella arabinosiphila</name>
    <dbReference type="NCBI Taxonomy" id="2044587"/>
    <lineage>
        <taxon>Bacteria</taxon>
        <taxon>Bacillati</taxon>
        <taxon>Bacillota</taxon>
        <taxon>Clostridia</taxon>
        <taxon>Lachnospirales</taxon>
        <taxon>Lachnospiraceae</taxon>
        <taxon>Schaedlerella</taxon>
    </lineage>
</organism>
<dbReference type="InterPro" id="IPR032675">
    <property type="entry name" value="LRR_dom_sf"/>
</dbReference>
<evidence type="ECO:0000256" key="1">
    <source>
        <dbReference type="ARBA" id="ARBA00022614"/>
    </source>
</evidence>